<accession>A0A9P4V767</accession>
<protein>
    <submittedName>
        <fullName evidence="1">Uncharacterized protein</fullName>
    </submittedName>
</protein>
<dbReference type="EMBL" id="ML996100">
    <property type="protein sequence ID" value="KAF2740564.1"/>
    <property type="molecule type" value="Genomic_DNA"/>
</dbReference>
<gene>
    <name evidence="1" type="ORF">EJ04DRAFT_214072</name>
</gene>
<reference evidence="1" key="1">
    <citation type="journal article" date="2020" name="Stud. Mycol.">
        <title>101 Dothideomycetes genomes: a test case for predicting lifestyles and emergence of pathogens.</title>
        <authorList>
            <person name="Haridas S."/>
            <person name="Albert R."/>
            <person name="Binder M."/>
            <person name="Bloem J."/>
            <person name="Labutti K."/>
            <person name="Salamov A."/>
            <person name="Andreopoulos B."/>
            <person name="Baker S."/>
            <person name="Barry K."/>
            <person name="Bills G."/>
            <person name="Bluhm B."/>
            <person name="Cannon C."/>
            <person name="Castanera R."/>
            <person name="Culley D."/>
            <person name="Daum C."/>
            <person name="Ezra D."/>
            <person name="Gonzalez J."/>
            <person name="Henrissat B."/>
            <person name="Kuo A."/>
            <person name="Liang C."/>
            <person name="Lipzen A."/>
            <person name="Lutzoni F."/>
            <person name="Magnuson J."/>
            <person name="Mondo S."/>
            <person name="Nolan M."/>
            <person name="Ohm R."/>
            <person name="Pangilinan J."/>
            <person name="Park H.-J."/>
            <person name="Ramirez L."/>
            <person name="Alfaro M."/>
            <person name="Sun H."/>
            <person name="Tritt A."/>
            <person name="Yoshinaga Y."/>
            <person name="Zwiers L.-H."/>
            <person name="Turgeon B."/>
            <person name="Goodwin S."/>
            <person name="Spatafora J."/>
            <person name="Crous P."/>
            <person name="Grigoriev I."/>
        </authorList>
    </citation>
    <scope>NUCLEOTIDE SEQUENCE</scope>
    <source>
        <strain evidence="1">CBS 125425</strain>
    </source>
</reference>
<organism evidence="1 2">
    <name type="scientific">Polyplosphaeria fusca</name>
    <dbReference type="NCBI Taxonomy" id="682080"/>
    <lineage>
        <taxon>Eukaryota</taxon>
        <taxon>Fungi</taxon>
        <taxon>Dikarya</taxon>
        <taxon>Ascomycota</taxon>
        <taxon>Pezizomycotina</taxon>
        <taxon>Dothideomycetes</taxon>
        <taxon>Pleosporomycetidae</taxon>
        <taxon>Pleosporales</taxon>
        <taxon>Tetraplosphaeriaceae</taxon>
        <taxon>Polyplosphaeria</taxon>
    </lineage>
</organism>
<name>A0A9P4V767_9PLEO</name>
<dbReference type="AlphaFoldDB" id="A0A9P4V767"/>
<sequence>MSHLPWLCPSPLYASPHHFHRRSPHRAHRRRARWLHGRQPCCELCELALRHFPEMFYPGFASELAQFEPDFGGIMDMFQGLHAHYAYGLDDDPYTLSHELEMLSQWAWKVARSHPLELWPLRQWAEELKMMASEMQIGPRRLPFYTMPQTLALT</sequence>
<keyword evidence="2" id="KW-1185">Reference proteome</keyword>
<proteinExistence type="predicted"/>
<comment type="caution">
    <text evidence="1">The sequence shown here is derived from an EMBL/GenBank/DDBJ whole genome shotgun (WGS) entry which is preliminary data.</text>
</comment>
<dbReference type="Proteomes" id="UP000799444">
    <property type="component" value="Unassembled WGS sequence"/>
</dbReference>
<dbReference type="OrthoDB" id="3762945at2759"/>
<evidence type="ECO:0000313" key="1">
    <source>
        <dbReference type="EMBL" id="KAF2740564.1"/>
    </source>
</evidence>
<evidence type="ECO:0000313" key="2">
    <source>
        <dbReference type="Proteomes" id="UP000799444"/>
    </source>
</evidence>